<dbReference type="GO" id="GO:0003700">
    <property type="term" value="F:DNA-binding transcription factor activity"/>
    <property type="evidence" value="ECO:0007669"/>
    <property type="project" value="UniProtKB-UniRule"/>
</dbReference>
<evidence type="ECO:0000256" key="8">
    <source>
        <dbReference type="PROSITE-ProRule" id="PRU00071"/>
    </source>
</evidence>
<dbReference type="PROSITE" id="PS50884">
    <property type="entry name" value="ZF_DOF_2"/>
    <property type="match status" value="1"/>
</dbReference>
<dbReference type="EMBL" id="LR721781">
    <property type="protein sequence ID" value="VVW12235.1"/>
    <property type="molecule type" value="Genomic_DNA"/>
</dbReference>
<dbReference type="PROSITE" id="PS01361">
    <property type="entry name" value="ZF_DOF_1"/>
    <property type="match status" value="1"/>
</dbReference>
<feature type="non-terminal residue" evidence="12">
    <location>
        <position position="323"/>
    </location>
</feature>
<name>A0A5K1BAC3_9MAGN</name>
<dbReference type="PANTHER" id="PTHR31992:SF205">
    <property type="entry name" value="DOF ZINC FINGER PROTEIN"/>
    <property type="match status" value="1"/>
</dbReference>
<dbReference type="AlphaFoldDB" id="A0A5K1BAC3"/>
<feature type="compositionally biased region" description="Pro residues" evidence="10">
    <location>
        <begin position="146"/>
        <end position="164"/>
    </location>
</feature>
<organism evidence="12">
    <name type="scientific">Nymphaea colorata</name>
    <name type="common">pocket water lily</name>
    <dbReference type="NCBI Taxonomy" id="210225"/>
    <lineage>
        <taxon>Eukaryota</taxon>
        <taxon>Viridiplantae</taxon>
        <taxon>Streptophyta</taxon>
        <taxon>Embryophyta</taxon>
        <taxon>Tracheophyta</taxon>
        <taxon>Spermatophyta</taxon>
        <taxon>Magnoliopsida</taxon>
        <taxon>Nymphaeales</taxon>
        <taxon>Nymphaeaceae</taxon>
        <taxon>Nymphaea</taxon>
    </lineage>
</organism>
<keyword evidence="3 9" id="KW-0862">Zinc</keyword>
<protein>
    <recommendedName>
        <fullName evidence="9">Dof zinc finger protein</fullName>
    </recommendedName>
</protein>
<evidence type="ECO:0000259" key="11">
    <source>
        <dbReference type="PROSITE" id="PS50884"/>
    </source>
</evidence>
<proteinExistence type="predicted"/>
<dbReference type="Pfam" id="PF02701">
    <property type="entry name" value="Zn_ribbon_Dof"/>
    <property type="match status" value="1"/>
</dbReference>
<evidence type="ECO:0000256" key="1">
    <source>
        <dbReference type="ARBA" id="ARBA00022723"/>
    </source>
</evidence>
<comment type="subcellular location">
    <subcellularLocation>
        <location evidence="8 9">Nucleus</location>
    </subcellularLocation>
</comment>
<evidence type="ECO:0000256" key="5">
    <source>
        <dbReference type="ARBA" id="ARBA00023125"/>
    </source>
</evidence>
<keyword evidence="6 9" id="KW-0804">Transcription</keyword>
<evidence type="ECO:0000256" key="2">
    <source>
        <dbReference type="ARBA" id="ARBA00022771"/>
    </source>
</evidence>
<evidence type="ECO:0000313" key="12">
    <source>
        <dbReference type="EMBL" id="VVW12235.1"/>
    </source>
</evidence>
<reference evidence="12" key="1">
    <citation type="submission" date="2019-09" db="EMBL/GenBank/DDBJ databases">
        <authorList>
            <person name="Zhang L."/>
        </authorList>
    </citation>
    <scope>NUCLEOTIDE SEQUENCE</scope>
</reference>
<evidence type="ECO:0000256" key="4">
    <source>
        <dbReference type="ARBA" id="ARBA00023015"/>
    </source>
</evidence>
<sequence>MQDPSGAPSLRSIAAGCGRILGDRRLRPQPTHQALKCPRCDSLNTKFCYYNNYNLSQPRHFCKSCRRYWTKGGVLRNVPVGGGCRKTKRSKTKSASDDRPKKQSSSAGKASSRSSSDTSSFTATDASSSSVSVAPAIRPLPETSPLAPPPLPVAPSPQPPPPPSGSLIDQILSFPQPRLFPNPSPSPSVLESSAMLDIPSDGLNSGSIFPETGSFTSLISGNLAATIPSAGIGAGLGLNFPGFPFKSHHQKMDELTTLGQEHADLPPPAVDDLTAIHGRLAPLEWQSHGDPPPALFDLPATVDPTYWSQNQWADHDHHPLYLP</sequence>
<dbReference type="InterPro" id="IPR003851">
    <property type="entry name" value="Znf_Dof"/>
</dbReference>
<feature type="compositionally biased region" description="Low complexity" evidence="10">
    <location>
        <begin position="104"/>
        <end position="145"/>
    </location>
</feature>
<accession>A0A5K1BAC3</accession>
<feature type="region of interest" description="Disordered" evidence="10">
    <location>
        <begin position="79"/>
        <end position="170"/>
    </location>
</feature>
<dbReference type="OMA" id="TYWSQNQ"/>
<keyword evidence="2 8" id="KW-0863">Zinc-finger</keyword>
<feature type="domain" description="Dof-type" evidence="11">
    <location>
        <begin position="35"/>
        <end position="89"/>
    </location>
</feature>
<keyword evidence="4 9" id="KW-0805">Transcription regulation</keyword>
<dbReference type="PANTHER" id="PTHR31992">
    <property type="entry name" value="DOF ZINC FINGER PROTEIN DOF1.4-RELATED"/>
    <property type="match status" value="1"/>
</dbReference>
<gene>
    <name evidence="12" type="ORF">NYM_LOCUS16538</name>
</gene>
<dbReference type="InterPro" id="IPR045174">
    <property type="entry name" value="Dof"/>
</dbReference>
<evidence type="ECO:0000256" key="3">
    <source>
        <dbReference type="ARBA" id="ARBA00022833"/>
    </source>
</evidence>
<evidence type="ECO:0000256" key="10">
    <source>
        <dbReference type="SAM" id="MobiDB-lite"/>
    </source>
</evidence>
<evidence type="ECO:0000256" key="9">
    <source>
        <dbReference type="RuleBase" id="RU369094"/>
    </source>
</evidence>
<dbReference type="GO" id="GO:0005634">
    <property type="term" value="C:nucleus"/>
    <property type="evidence" value="ECO:0007669"/>
    <property type="project" value="UniProtKB-SubCell"/>
</dbReference>
<evidence type="ECO:0000256" key="7">
    <source>
        <dbReference type="ARBA" id="ARBA00023242"/>
    </source>
</evidence>
<evidence type="ECO:0000256" key="6">
    <source>
        <dbReference type="ARBA" id="ARBA00023163"/>
    </source>
</evidence>
<keyword evidence="5 8" id="KW-0238">DNA-binding</keyword>
<dbReference type="GO" id="GO:0003677">
    <property type="term" value="F:DNA binding"/>
    <property type="evidence" value="ECO:0007669"/>
    <property type="project" value="UniProtKB-UniRule"/>
</dbReference>
<keyword evidence="1 9" id="KW-0479">Metal-binding</keyword>
<comment type="function">
    <text evidence="9">Transcription factor that binds specifically to a 5'-AA[AG]G-3' consensus core sequence.</text>
</comment>
<dbReference type="GO" id="GO:0008270">
    <property type="term" value="F:zinc ion binding"/>
    <property type="evidence" value="ECO:0007669"/>
    <property type="project" value="UniProtKB-KW"/>
</dbReference>
<dbReference type="OrthoDB" id="1927254at2759"/>
<keyword evidence="7 8" id="KW-0539">Nucleus</keyword>